<evidence type="ECO:0000313" key="2">
    <source>
        <dbReference type="Proteomes" id="UP000241010"/>
    </source>
</evidence>
<reference evidence="1 2" key="1">
    <citation type="submission" date="2018-03" db="EMBL/GenBank/DDBJ databases">
        <title>Cereibacter changlensis.</title>
        <authorList>
            <person name="Meyer T.E."/>
            <person name="Miller S."/>
            <person name="Lodha T."/>
            <person name="Gandham S."/>
            <person name="Chintalapati S."/>
            <person name="Chintalapati V.R."/>
        </authorList>
    </citation>
    <scope>NUCLEOTIDE SEQUENCE [LARGE SCALE GENOMIC DNA]</scope>
    <source>
        <strain evidence="1 2">JA139</strain>
    </source>
</reference>
<gene>
    <name evidence="1" type="ORF">C5F48_04285</name>
</gene>
<name>A0A2T4JYT4_9RHOB</name>
<accession>A0A2T4JYT4</accession>
<sequence length="149" mass="16506">MFNDWKKEKAVQARIDAAQAVVDRLETSKPHVVDGLAAEAQLWAARYRAEGQELLEIAAWTPAERTRFISKAETKIAALRKQRAYDSSDGLAVWLHSALALTEPRVAPAARSLWQMLSGAGDNARTMLAEKLAEADLPPEPDLRRPEGF</sequence>
<comment type="caution">
    <text evidence="1">The sequence shown here is derived from an EMBL/GenBank/DDBJ whole genome shotgun (WGS) entry which is preliminary data.</text>
</comment>
<dbReference type="Proteomes" id="UP000241010">
    <property type="component" value="Unassembled WGS sequence"/>
</dbReference>
<dbReference type="RefSeq" id="WP_107662670.1">
    <property type="nucleotide sequence ID" value="NZ_PZKG01000011.1"/>
</dbReference>
<organism evidence="1 2">
    <name type="scientific">Cereibacter changlensis JA139</name>
    <dbReference type="NCBI Taxonomy" id="1188249"/>
    <lineage>
        <taxon>Bacteria</taxon>
        <taxon>Pseudomonadati</taxon>
        <taxon>Pseudomonadota</taxon>
        <taxon>Alphaproteobacteria</taxon>
        <taxon>Rhodobacterales</taxon>
        <taxon>Paracoccaceae</taxon>
        <taxon>Cereibacter</taxon>
    </lineage>
</organism>
<dbReference type="OrthoDB" id="7772879at2"/>
<keyword evidence="2" id="KW-1185">Reference proteome</keyword>
<proteinExistence type="predicted"/>
<protein>
    <submittedName>
        <fullName evidence="1">Uncharacterized protein</fullName>
    </submittedName>
</protein>
<evidence type="ECO:0000313" key="1">
    <source>
        <dbReference type="EMBL" id="PTE23026.1"/>
    </source>
</evidence>
<dbReference type="EMBL" id="PZKG01000011">
    <property type="protein sequence ID" value="PTE23026.1"/>
    <property type="molecule type" value="Genomic_DNA"/>
</dbReference>
<dbReference type="AlphaFoldDB" id="A0A2T4JYT4"/>